<organism evidence="4">
    <name type="scientific">Onchocerca ochengi</name>
    <name type="common">Filarial nematode worm</name>
    <dbReference type="NCBI Taxonomy" id="42157"/>
    <lineage>
        <taxon>Eukaryota</taxon>
        <taxon>Metazoa</taxon>
        <taxon>Ecdysozoa</taxon>
        <taxon>Nematoda</taxon>
        <taxon>Chromadorea</taxon>
        <taxon>Rhabditida</taxon>
        <taxon>Spirurina</taxon>
        <taxon>Spiruromorpha</taxon>
        <taxon>Filarioidea</taxon>
        <taxon>Onchocercidae</taxon>
        <taxon>Onchocerca</taxon>
    </lineage>
</organism>
<dbReference type="WBParaSite" id="nOo.2.0.1.t12586-RA">
    <property type="protein sequence ID" value="nOo.2.0.1.t12586-RA"/>
    <property type="gene ID" value="nOo.2.0.1.g12586"/>
</dbReference>
<dbReference type="AlphaFoldDB" id="A0A182EWP0"/>
<feature type="compositionally biased region" description="Basic and acidic residues" evidence="1">
    <location>
        <begin position="10"/>
        <end position="21"/>
    </location>
</feature>
<dbReference type="EMBL" id="UYRW01011187">
    <property type="protein sequence ID" value="VDM99439.1"/>
    <property type="molecule type" value="Genomic_DNA"/>
</dbReference>
<protein>
    <submittedName>
        <fullName evidence="4">Homeodomain GLABROUS 2</fullName>
    </submittedName>
</protein>
<sequence>MSTKSTRGHGNSDRNDDRDKMDVEGALALDLAELEAMLAIDSEQVRYDEQAKERDFQVEECSTTCSVDACNSQSIETSSRKKKRSISDEIKKHRRRRDTKSQVSKKTESLPLFMVDDDKLENVDSVNSNNRAPKDTTDNI</sequence>
<feature type="region of interest" description="Disordered" evidence="1">
    <location>
        <begin position="1"/>
        <end position="21"/>
    </location>
</feature>
<evidence type="ECO:0000313" key="3">
    <source>
        <dbReference type="Proteomes" id="UP000271087"/>
    </source>
</evidence>
<dbReference type="STRING" id="42157.A0A182EWP0"/>
<accession>A0A182EWP0</accession>
<gene>
    <name evidence="2" type="ORF">NOO_LOCUS12586</name>
</gene>
<reference evidence="4" key="1">
    <citation type="submission" date="2016-06" db="UniProtKB">
        <authorList>
            <consortium name="WormBaseParasite"/>
        </authorList>
    </citation>
    <scope>IDENTIFICATION</scope>
</reference>
<keyword evidence="3" id="KW-1185">Reference proteome</keyword>
<reference evidence="2 3" key="2">
    <citation type="submission" date="2018-08" db="EMBL/GenBank/DDBJ databases">
        <authorList>
            <person name="Laetsch R D."/>
            <person name="Stevens L."/>
            <person name="Kumar S."/>
            <person name="Blaxter L. M."/>
        </authorList>
    </citation>
    <scope>NUCLEOTIDE SEQUENCE [LARGE SCALE GENOMIC DNA]</scope>
</reference>
<dbReference type="Proteomes" id="UP000271087">
    <property type="component" value="Unassembled WGS sequence"/>
</dbReference>
<name>A0A182EWP0_ONCOC</name>
<proteinExistence type="predicted"/>
<evidence type="ECO:0000313" key="2">
    <source>
        <dbReference type="EMBL" id="VDM99439.1"/>
    </source>
</evidence>
<evidence type="ECO:0000256" key="1">
    <source>
        <dbReference type="SAM" id="MobiDB-lite"/>
    </source>
</evidence>
<feature type="region of interest" description="Disordered" evidence="1">
    <location>
        <begin position="71"/>
        <end position="140"/>
    </location>
</feature>
<evidence type="ECO:0000313" key="4">
    <source>
        <dbReference type="WBParaSite" id="nOo.2.0.1.t12586-RA"/>
    </source>
</evidence>